<dbReference type="Pfam" id="PF00691">
    <property type="entry name" value="OmpA"/>
    <property type="match status" value="1"/>
</dbReference>
<evidence type="ECO:0000256" key="7">
    <source>
        <dbReference type="PROSITE-ProRule" id="PRU00473"/>
    </source>
</evidence>
<dbReference type="EMBL" id="SACQ01000005">
    <property type="protein sequence ID" value="RVU30402.1"/>
    <property type="molecule type" value="Genomic_DNA"/>
</dbReference>
<keyword evidence="3" id="KW-1003">Cell membrane</keyword>
<dbReference type="GO" id="GO:0005886">
    <property type="term" value="C:plasma membrane"/>
    <property type="evidence" value="ECO:0007669"/>
    <property type="project" value="UniProtKB-SubCell"/>
</dbReference>
<evidence type="ECO:0000256" key="5">
    <source>
        <dbReference type="ARBA" id="ARBA00022989"/>
    </source>
</evidence>
<feature type="domain" description="OmpA-like" evidence="9">
    <location>
        <begin position="144"/>
        <end position="265"/>
    </location>
</feature>
<name>A0A437Q784_9GAMM</name>
<organism evidence="10 11">
    <name type="scientific">Neptunomonas marina</name>
    <dbReference type="NCBI Taxonomy" id="1815562"/>
    <lineage>
        <taxon>Bacteria</taxon>
        <taxon>Pseudomonadati</taxon>
        <taxon>Pseudomonadota</taxon>
        <taxon>Gammaproteobacteria</taxon>
        <taxon>Oceanospirillales</taxon>
        <taxon>Oceanospirillaceae</taxon>
        <taxon>Neptunomonas</taxon>
    </lineage>
</organism>
<gene>
    <name evidence="10" type="ORF">EOE65_12230</name>
</gene>
<evidence type="ECO:0000313" key="10">
    <source>
        <dbReference type="EMBL" id="RVU30402.1"/>
    </source>
</evidence>
<dbReference type="PANTHER" id="PTHR30329:SF21">
    <property type="entry name" value="LIPOPROTEIN YIAD-RELATED"/>
    <property type="match status" value="1"/>
</dbReference>
<dbReference type="Proteomes" id="UP000282818">
    <property type="component" value="Unassembled WGS sequence"/>
</dbReference>
<evidence type="ECO:0000256" key="2">
    <source>
        <dbReference type="ARBA" id="ARBA00008914"/>
    </source>
</evidence>
<evidence type="ECO:0000313" key="11">
    <source>
        <dbReference type="Proteomes" id="UP000282818"/>
    </source>
</evidence>
<sequence>MSSRKIVDSEESNGWITTFADLMTLLLVFFVLLFSMSTVEKERFASTVRSFQLAINTSTGGSIIPLPEELRAPATELPEALEDDSQQLQIQPEPIILEDEKPRAPEVPEDSERTQELEYMSNSLKDVFSTMGVKDVVEVGEPKDGKIRVRVKGSVLFNSGDAAFNRQMMPILDGLLDRLEENPEFRVDIQGHTDDVPIETAQFPSNWELSAVRATTVLRYMVRGGIDPERLTATGYGDSLPIGPNNTPEQRADNRRIEFVLEKSQK</sequence>
<keyword evidence="6 7" id="KW-0472">Membrane</keyword>
<keyword evidence="5 8" id="KW-1133">Transmembrane helix</keyword>
<dbReference type="Pfam" id="PF13677">
    <property type="entry name" value="MotB_plug"/>
    <property type="match status" value="1"/>
</dbReference>
<dbReference type="Gene3D" id="3.30.1330.60">
    <property type="entry name" value="OmpA-like domain"/>
    <property type="match status" value="1"/>
</dbReference>
<keyword evidence="4 8" id="KW-0812">Transmembrane</keyword>
<evidence type="ECO:0000256" key="3">
    <source>
        <dbReference type="ARBA" id="ARBA00022475"/>
    </source>
</evidence>
<evidence type="ECO:0000256" key="8">
    <source>
        <dbReference type="SAM" id="Phobius"/>
    </source>
</evidence>
<comment type="caution">
    <text evidence="10">The sequence shown here is derived from an EMBL/GenBank/DDBJ whole genome shotgun (WGS) entry which is preliminary data.</text>
</comment>
<dbReference type="CDD" id="cd07185">
    <property type="entry name" value="OmpA_C-like"/>
    <property type="match status" value="1"/>
</dbReference>
<comment type="similarity">
    <text evidence="2">Belongs to the MotB family.</text>
</comment>
<dbReference type="InterPro" id="IPR036737">
    <property type="entry name" value="OmpA-like_sf"/>
</dbReference>
<keyword evidence="11" id="KW-1185">Reference proteome</keyword>
<reference evidence="10 11" key="1">
    <citation type="submission" date="2019-01" db="EMBL/GenBank/DDBJ databases">
        <authorList>
            <person name="Chen W.-M."/>
        </authorList>
    </citation>
    <scope>NUCLEOTIDE SEQUENCE [LARGE SCALE GENOMIC DNA]</scope>
    <source>
        <strain evidence="10 11">HPM-16</strain>
    </source>
</reference>
<evidence type="ECO:0000256" key="6">
    <source>
        <dbReference type="ARBA" id="ARBA00023136"/>
    </source>
</evidence>
<dbReference type="PROSITE" id="PS51123">
    <property type="entry name" value="OMPA_2"/>
    <property type="match status" value="1"/>
</dbReference>
<protein>
    <recommendedName>
        <fullName evidence="9">OmpA-like domain-containing protein</fullName>
    </recommendedName>
</protein>
<feature type="transmembrane region" description="Helical" evidence="8">
    <location>
        <begin position="15"/>
        <end position="34"/>
    </location>
</feature>
<evidence type="ECO:0000256" key="1">
    <source>
        <dbReference type="ARBA" id="ARBA00004162"/>
    </source>
</evidence>
<dbReference type="InterPro" id="IPR025713">
    <property type="entry name" value="MotB-like_N_dom"/>
</dbReference>
<dbReference type="PANTHER" id="PTHR30329">
    <property type="entry name" value="STATOR ELEMENT OF FLAGELLAR MOTOR COMPLEX"/>
    <property type="match status" value="1"/>
</dbReference>
<evidence type="ECO:0000259" key="9">
    <source>
        <dbReference type="PROSITE" id="PS51123"/>
    </source>
</evidence>
<proteinExistence type="inferred from homology"/>
<dbReference type="InterPro" id="IPR006665">
    <property type="entry name" value="OmpA-like"/>
</dbReference>
<dbReference type="RefSeq" id="WP_127694598.1">
    <property type="nucleotide sequence ID" value="NZ_SACQ01000005.1"/>
</dbReference>
<dbReference type="InterPro" id="IPR050330">
    <property type="entry name" value="Bact_OuterMem_StrucFunc"/>
</dbReference>
<dbReference type="AlphaFoldDB" id="A0A437Q784"/>
<accession>A0A437Q784</accession>
<comment type="subcellular location">
    <subcellularLocation>
        <location evidence="1">Cell membrane</location>
        <topology evidence="1">Single-pass membrane protein</topology>
    </subcellularLocation>
</comment>
<evidence type="ECO:0000256" key="4">
    <source>
        <dbReference type="ARBA" id="ARBA00022692"/>
    </source>
</evidence>
<dbReference type="SUPFAM" id="SSF103088">
    <property type="entry name" value="OmpA-like"/>
    <property type="match status" value="1"/>
</dbReference>